<evidence type="ECO:0000313" key="6">
    <source>
        <dbReference type="Proteomes" id="UP000238308"/>
    </source>
</evidence>
<dbReference type="PROSITE" id="PS50932">
    <property type="entry name" value="HTH_LACI_2"/>
    <property type="match status" value="1"/>
</dbReference>
<keyword evidence="2" id="KW-0238">DNA-binding</keyword>
<dbReference type="EMBL" id="PVTV01000011">
    <property type="protein sequence ID" value="PRY99572.1"/>
    <property type="molecule type" value="Genomic_DNA"/>
</dbReference>
<dbReference type="SUPFAM" id="SSF47413">
    <property type="entry name" value="lambda repressor-like DNA-binding domains"/>
    <property type="match status" value="1"/>
</dbReference>
<gene>
    <name evidence="5" type="ORF">BCM14_1023</name>
</gene>
<dbReference type="AlphaFoldDB" id="A0A2T0XKX8"/>
<keyword evidence="3" id="KW-0804">Transcription</keyword>
<organism evidence="5 6">
    <name type="scientific">Jezberella montanilacus</name>
    <dbReference type="NCBI Taxonomy" id="323426"/>
    <lineage>
        <taxon>Bacteria</taxon>
        <taxon>Pseudomonadati</taxon>
        <taxon>Pseudomonadota</taxon>
        <taxon>Betaproteobacteria</taxon>
        <taxon>Burkholderiales</taxon>
        <taxon>Alcaligenaceae</taxon>
        <taxon>Jezberella</taxon>
    </lineage>
</organism>
<dbReference type="CDD" id="cd01392">
    <property type="entry name" value="HTH_LacI"/>
    <property type="match status" value="1"/>
</dbReference>
<reference evidence="5 6" key="1">
    <citation type="submission" date="2018-03" db="EMBL/GenBank/DDBJ databases">
        <title>Genomic Encyclopedia of Type Strains, Phase III (KMG-III): the genomes of soil and plant-associated and newly described type strains.</title>
        <authorList>
            <person name="Whitman W."/>
        </authorList>
    </citation>
    <scope>NUCLEOTIDE SEQUENCE [LARGE SCALE GENOMIC DNA]</scope>
    <source>
        <strain evidence="5 6">MWH-P2sevCIIIb</strain>
    </source>
</reference>
<accession>A0A2T0XKX8</accession>
<dbReference type="SUPFAM" id="SSF53822">
    <property type="entry name" value="Periplasmic binding protein-like I"/>
    <property type="match status" value="1"/>
</dbReference>
<proteinExistence type="predicted"/>
<dbReference type="Pfam" id="PF13377">
    <property type="entry name" value="Peripla_BP_3"/>
    <property type="match status" value="1"/>
</dbReference>
<dbReference type="InterPro" id="IPR046335">
    <property type="entry name" value="LacI/GalR-like_sensor"/>
</dbReference>
<comment type="caution">
    <text evidence="5">The sequence shown here is derived from an EMBL/GenBank/DDBJ whole genome shotgun (WGS) entry which is preliminary data.</text>
</comment>
<dbReference type="InterPro" id="IPR028082">
    <property type="entry name" value="Peripla_BP_I"/>
</dbReference>
<dbReference type="CDD" id="cd01575">
    <property type="entry name" value="PBP1_GntR"/>
    <property type="match status" value="1"/>
</dbReference>
<feature type="domain" description="HTH lacI-type" evidence="4">
    <location>
        <begin position="17"/>
        <end position="71"/>
    </location>
</feature>
<protein>
    <submittedName>
        <fullName evidence="5">LacI family transcriptional regulator</fullName>
    </submittedName>
</protein>
<evidence type="ECO:0000259" key="4">
    <source>
        <dbReference type="PROSITE" id="PS50932"/>
    </source>
</evidence>
<evidence type="ECO:0000256" key="3">
    <source>
        <dbReference type="ARBA" id="ARBA00023163"/>
    </source>
</evidence>
<evidence type="ECO:0000313" key="5">
    <source>
        <dbReference type="EMBL" id="PRY99572.1"/>
    </source>
</evidence>
<dbReference type="Pfam" id="PF00356">
    <property type="entry name" value="LacI"/>
    <property type="match status" value="1"/>
</dbReference>
<dbReference type="SMART" id="SM00354">
    <property type="entry name" value="HTH_LACI"/>
    <property type="match status" value="1"/>
</dbReference>
<dbReference type="InterPro" id="IPR010982">
    <property type="entry name" value="Lambda_DNA-bd_dom_sf"/>
</dbReference>
<name>A0A2T0XKX8_9BURK</name>
<dbReference type="Gene3D" id="3.40.50.2300">
    <property type="match status" value="2"/>
</dbReference>
<dbReference type="PANTHER" id="PTHR30146">
    <property type="entry name" value="LACI-RELATED TRANSCRIPTIONAL REPRESSOR"/>
    <property type="match status" value="1"/>
</dbReference>
<dbReference type="GO" id="GO:0000976">
    <property type="term" value="F:transcription cis-regulatory region binding"/>
    <property type="evidence" value="ECO:0007669"/>
    <property type="project" value="TreeGrafter"/>
</dbReference>
<dbReference type="GO" id="GO:0003700">
    <property type="term" value="F:DNA-binding transcription factor activity"/>
    <property type="evidence" value="ECO:0007669"/>
    <property type="project" value="TreeGrafter"/>
</dbReference>
<dbReference type="PANTHER" id="PTHR30146:SF33">
    <property type="entry name" value="TRANSCRIPTIONAL REGULATOR"/>
    <property type="match status" value="1"/>
</dbReference>
<dbReference type="Proteomes" id="UP000238308">
    <property type="component" value="Unassembled WGS sequence"/>
</dbReference>
<dbReference type="Gene3D" id="1.10.260.40">
    <property type="entry name" value="lambda repressor-like DNA-binding domains"/>
    <property type="match status" value="1"/>
</dbReference>
<dbReference type="InterPro" id="IPR000843">
    <property type="entry name" value="HTH_LacI"/>
</dbReference>
<evidence type="ECO:0000256" key="2">
    <source>
        <dbReference type="ARBA" id="ARBA00023125"/>
    </source>
</evidence>
<dbReference type="OrthoDB" id="8770688at2"/>
<dbReference type="RefSeq" id="WP_106226853.1">
    <property type="nucleotide sequence ID" value="NZ_PVTV01000011.1"/>
</dbReference>
<keyword evidence="1" id="KW-0805">Transcription regulation</keyword>
<sequence>MQPNDPIKRSRRNSGAVTVRDVAKIAGVAPITVSRAINHPETVSAELLRRVHDAVARTGYVPNLMAGSLSSSKSKLIAAVIPSTVFSVFTETIESLNNALFDAGYQLMLGQSQYLASREEALLGAVIGRRPDGIFLTGIMPPSNARKRLLASGIPVVETWDLTPTPIDMLIGFSHHKIGLAVADYFISKGYQRFASVRASDERADRRMSAFVERAAQQGLPPVQVINVGSERTLTRGRQALAEILENTTRVDAVFCSSDLLALGVLTEARARNIRIPDGLAVMGFGGVPIIENMIPALSTVQINSGKIGALAAEYLIARAEGRVVQMPTVDVGFSIHERDST</sequence>
<evidence type="ECO:0000256" key="1">
    <source>
        <dbReference type="ARBA" id="ARBA00023015"/>
    </source>
</evidence>
<keyword evidence="6" id="KW-1185">Reference proteome</keyword>